<evidence type="ECO:0000313" key="2">
    <source>
        <dbReference type="EMBL" id="MFC3034344.1"/>
    </source>
</evidence>
<evidence type="ECO:0000259" key="1">
    <source>
        <dbReference type="Pfam" id="PF13511"/>
    </source>
</evidence>
<proteinExistence type="predicted"/>
<keyword evidence="3" id="KW-1185">Reference proteome</keyword>
<accession>A0ABV7CNT4</accession>
<evidence type="ECO:0000313" key="3">
    <source>
        <dbReference type="Proteomes" id="UP001595453"/>
    </source>
</evidence>
<gene>
    <name evidence="2" type="ORF">ACFOEE_17700</name>
</gene>
<organism evidence="2 3">
    <name type="scientific">Pseudoalteromonas fenneropenaei</name>
    <dbReference type="NCBI Taxonomy" id="1737459"/>
    <lineage>
        <taxon>Bacteria</taxon>
        <taxon>Pseudomonadati</taxon>
        <taxon>Pseudomonadota</taxon>
        <taxon>Gammaproteobacteria</taxon>
        <taxon>Alteromonadales</taxon>
        <taxon>Pseudoalteromonadaceae</taxon>
        <taxon>Pseudoalteromonas</taxon>
    </lineage>
</organism>
<dbReference type="Proteomes" id="UP001595453">
    <property type="component" value="Unassembled WGS sequence"/>
</dbReference>
<sequence length="164" mass="17987">MLISSCFNTAQASKKIYRWKDATGNWVFSDIPREGAEEVRLNSNALTMPRESTAILNETVAPANISYKVIIASPKPEETIRENSGSVYVNARIEPSFSPGLLLQLFIDGNEASPKQSSTTFALRDVPRGEHSVVIKLFNAEGQQLAASSAVVFFMHRASSLNKP</sequence>
<feature type="domain" description="DUF4124" evidence="1">
    <location>
        <begin position="7"/>
        <end position="44"/>
    </location>
</feature>
<dbReference type="EMBL" id="JBHRSD010000039">
    <property type="protein sequence ID" value="MFC3034344.1"/>
    <property type="molecule type" value="Genomic_DNA"/>
</dbReference>
<dbReference type="Pfam" id="PF13511">
    <property type="entry name" value="DUF4124"/>
    <property type="match status" value="1"/>
</dbReference>
<dbReference type="RefSeq" id="WP_377127458.1">
    <property type="nucleotide sequence ID" value="NZ_JBHRSD010000039.1"/>
</dbReference>
<reference evidence="3" key="1">
    <citation type="journal article" date="2019" name="Int. J. Syst. Evol. Microbiol.">
        <title>The Global Catalogue of Microorganisms (GCM) 10K type strain sequencing project: providing services to taxonomists for standard genome sequencing and annotation.</title>
        <authorList>
            <consortium name="The Broad Institute Genomics Platform"/>
            <consortium name="The Broad Institute Genome Sequencing Center for Infectious Disease"/>
            <person name="Wu L."/>
            <person name="Ma J."/>
        </authorList>
    </citation>
    <scope>NUCLEOTIDE SEQUENCE [LARGE SCALE GENOMIC DNA]</scope>
    <source>
        <strain evidence="3">KCTC 42730</strain>
    </source>
</reference>
<comment type="caution">
    <text evidence="2">The sequence shown here is derived from an EMBL/GenBank/DDBJ whole genome shotgun (WGS) entry which is preliminary data.</text>
</comment>
<dbReference type="InterPro" id="IPR025392">
    <property type="entry name" value="DUF4124"/>
</dbReference>
<name>A0ABV7CNT4_9GAMM</name>
<protein>
    <submittedName>
        <fullName evidence="2">DUF4124 domain-containing protein</fullName>
    </submittedName>
</protein>